<comment type="caution">
    <text evidence="1">The sequence shown here is derived from an EMBL/GenBank/DDBJ whole genome shotgun (WGS) entry which is preliminary data.</text>
</comment>
<proteinExistence type="predicted"/>
<dbReference type="EMBL" id="MU268273">
    <property type="protein sequence ID" value="KAH7905097.1"/>
    <property type="molecule type" value="Genomic_DNA"/>
</dbReference>
<sequence length="166" mass="18257">MRKLEFRRNPSNTLLKIYHVARMILANTIVSAVLLAVAATVSASASTHCRDLASTFPKHGYELRLYGATDCGFHGKTLTQTISTVNKCIQLEGGLNQKHGIKSFAARTDNQPKYEVVFFSDKECKNAGAAIGSESIGEGDLANTGDDWNFFWEERFQSVWARGGPP</sequence>
<accession>A0ACB7ZW44</accession>
<reference evidence="1" key="1">
    <citation type="journal article" date="2021" name="New Phytol.">
        <title>Evolutionary innovations through gain and loss of genes in the ectomycorrhizal Boletales.</title>
        <authorList>
            <person name="Wu G."/>
            <person name="Miyauchi S."/>
            <person name="Morin E."/>
            <person name="Kuo A."/>
            <person name="Drula E."/>
            <person name="Varga T."/>
            <person name="Kohler A."/>
            <person name="Feng B."/>
            <person name="Cao Y."/>
            <person name="Lipzen A."/>
            <person name="Daum C."/>
            <person name="Hundley H."/>
            <person name="Pangilinan J."/>
            <person name="Johnson J."/>
            <person name="Barry K."/>
            <person name="LaButti K."/>
            <person name="Ng V."/>
            <person name="Ahrendt S."/>
            <person name="Min B."/>
            <person name="Choi I.G."/>
            <person name="Park H."/>
            <person name="Plett J.M."/>
            <person name="Magnuson J."/>
            <person name="Spatafora J.W."/>
            <person name="Nagy L.G."/>
            <person name="Henrissat B."/>
            <person name="Grigoriev I.V."/>
            <person name="Yang Z.L."/>
            <person name="Xu J."/>
            <person name="Martin F.M."/>
        </authorList>
    </citation>
    <scope>NUCLEOTIDE SEQUENCE</scope>
    <source>
        <strain evidence="1">ATCC 28755</strain>
    </source>
</reference>
<protein>
    <submittedName>
        <fullName evidence="1">Uncharacterized protein</fullName>
    </submittedName>
</protein>
<evidence type="ECO:0000313" key="2">
    <source>
        <dbReference type="Proteomes" id="UP000790377"/>
    </source>
</evidence>
<organism evidence="1 2">
    <name type="scientific">Hygrophoropsis aurantiaca</name>
    <dbReference type="NCBI Taxonomy" id="72124"/>
    <lineage>
        <taxon>Eukaryota</taxon>
        <taxon>Fungi</taxon>
        <taxon>Dikarya</taxon>
        <taxon>Basidiomycota</taxon>
        <taxon>Agaricomycotina</taxon>
        <taxon>Agaricomycetes</taxon>
        <taxon>Agaricomycetidae</taxon>
        <taxon>Boletales</taxon>
        <taxon>Coniophorineae</taxon>
        <taxon>Hygrophoropsidaceae</taxon>
        <taxon>Hygrophoropsis</taxon>
    </lineage>
</organism>
<dbReference type="Proteomes" id="UP000790377">
    <property type="component" value="Unassembled WGS sequence"/>
</dbReference>
<name>A0ACB7ZW44_9AGAM</name>
<gene>
    <name evidence="1" type="ORF">BJ138DRAFT_1165392</name>
</gene>
<evidence type="ECO:0000313" key="1">
    <source>
        <dbReference type="EMBL" id="KAH7905097.1"/>
    </source>
</evidence>
<keyword evidence="2" id="KW-1185">Reference proteome</keyword>